<dbReference type="Pfam" id="PF02630">
    <property type="entry name" value="SCO1-SenC"/>
    <property type="match status" value="1"/>
</dbReference>
<feature type="binding site" evidence="3">
    <location>
        <position position="91"/>
    </location>
    <ligand>
        <name>Cu cation</name>
        <dbReference type="ChEBI" id="CHEBI:23378"/>
    </ligand>
</feature>
<comment type="caution">
    <text evidence="6">The sequence shown here is derived from an EMBL/GenBank/DDBJ whole genome shotgun (WGS) entry which is preliminary data.</text>
</comment>
<dbReference type="InterPro" id="IPR013766">
    <property type="entry name" value="Thioredoxin_domain"/>
</dbReference>
<dbReference type="SUPFAM" id="SSF52833">
    <property type="entry name" value="Thioredoxin-like"/>
    <property type="match status" value="1"/>
</dbReference>
<feature type="binding site" evidence="3">
    <location>
        <position position="176"/>
    </location>
    <ligand>
        <name>Cu cation</name>
        <dbReference type="ChEBI" id="CHEBI:23378"/>
    </ligand>
</feature>
<dbReference type="PROSITE" id="PS51352">
    <property type="entry name" value="THIOREDOXIN_2"/>
    <property type="match status" value="1"/>
</dbReference>
<dbReference type="GO" id="GO:0046872">
    <property type="term" value="F:metal ion binding"/>
    <property type="evidence" value="ECO:0007669"/>
    <property type="project" value="UniProtKB-KW"/>
</dbReference>
<sequence>MNLRKLFTLLALSSGLGLFSCEDKADKKLPILGRKEIVDKEVGGEIMQDTLYHTIAPFKFVNQDGTEITNDTYRGKIYVSDFFFTTCPTICPIMKSQMLRVYEAYQSDPNVFILSHTIDPEHDTVALLNDYAKRLGVQAPKWNFVTGDKEKIYEIGQQSYMVTAYEDEQADGGYIHSGAFLLIDPEGRVRGKYDGTKPEEVEALIKDIPSLKKEYGMTSDDKSSL</sequence>
<dbReference type="Gene3D" id="3.40.30.10">
    <property type="entry name" value="Glutaredoxin"/>
    <property type="match status" value="1"/>
</dbReference>
<evidence type="ECO:0000259" key="5">
    <source>
        <dbReference type="PROSITE" id="PS51352"/>
    </source>
</evidence>
<dbReference type="CDD" id="cd02968">
    <property type="entry name" value="SCO"/>
    <property type="match status" value="1"/>
</dbReference>
<evidence type="ECO:0000256" key="3">
    <source>
        <dbReference type="PIRSR" id="PIRSR603782-1"/>
    </source>
</evidence>
<evidence type="ECO:0000256" key="1">
    <source>
        <dbReference type="ARBA" id="ARBA00010996"/>
    </source>
</evidence>
<feature type="disulfide bond" description="Redox-active" evidence="4">
    <location>
        <begin position="87"/>
        <end position="91"/>
    </location>
</feature>
<organism evidence="6 7">
    <name type="scientific">Aureibacter tunicatorum</name>
    <dbReference type="NCBI Taxonomy" id="866807"/>
    <lineage>
        <taxon>Bacteria</taxon>
        <taxon>Pseudomonadati</taxon>
        <taxon>Bacteroidota</taxon>
        <taxon>Cytophagia</taxon>
        <taxon>Cytophagales</taxon>
        <taxon>Persicobacteraceae</taxon>
        <taxon>Aureibacter</taxon>
    </lineage>
</organism>
<dbReference type="PANTHER" id="PTHR12151">
    <property type="entry name" value="ELECTRON TRANSPORT PROTIN SCO1/SENC FAMILY MEMBER"/>
    <property type="match status" value="1"/>
</dbReference>
<accession>A0AAE4BSG7</accession>
<evidence type="ECO:0000313" key="7">
    <source>
        <dbReference type="Proteomes" id="UP001185092"/>
    </source>
</evidence>
<dbReference type="EMBL" id="JAVDQD010000007">
    <property type="protein sequence ID" value="MDR6241224.1"/>
    <property type="molecule type" value="Genomic_DNA"/>
</dbReference>
<reference evidence="6" key="1">
    <citation type="submission" date="2023-07" db="EMBL/GenBank/DDBJ databases">
        <title>Genomic Encyclopedia of Type Strains, Phase IV (KMG-IV): sequencing the most valuable type-strain genomes for metagenomic binning, comparative biology and taxonomic classification.</title>
        <authorList>
            <person name="Goeker M."/>
        </authorList>
    </citation>
    <scope>NUCLEOTIDE SEQUENCE</scope>
    <source>
        <strain evidence="6">DSM 26174</strain>
    </source>
</reference>
<keyword evidence="4" id="KW-1015">Disulfide bond</keyword>
<keyword evidence="2 3" id="KW-0186">Copper</keyword>
<gene>
    <name evidence="6" type="ORF">HNQ88_004302</name>
</gene>
<dbReference type="PROSITE" id="PS51257">
    <property type="entry name" value="PROKAR_LIPOPROTEIN"/>
    <property type="match status" value="1"/>
</dbReference>
<dbReference type="Proteomes" id="UP001185092">
    <property type="component" value="Unassembled WGS sequence"/>
</dbReference>
<evidence type="ECO:0000313" key="6">
    <source>
        <dbReference type="EMBL" id="MDR6241224.1"/>
    </source>
</evidence>
<name>A0AAE4BSG7_9BACT</name>
<feature type="domain" description="Thioredoxin" evidence="5">
    <location>
        <begin position="49"/>
        <end position="213"/>
    </location>
</feature>
<evidence type="ECO:0000256" key="2">
    <source>
        <dbReference type="ARBA" id="ARBA00023008"/>
    </source>
</evidence>
<protein>
    <submittedName>
        <fullName evidence="6">Protein SCO1/2</fullName>
    </submittedName>
</protein>
<dbReference type="PANTHER" id="PTHR12151:SF25">
    <property type="entry name" value="LINALOOL DEHYDRATASE_ISOMERASE DOMAIN-CONTAINING PROTEIN"/>
    <property type="match status" value="1"/>
</dbReference>
<keyword evidence="3" id="KW-0479">Metal-binding</keyword>
<dbReference type="RefSeq" id="WP_309941820.1">
    <property type="nucleotide sequence ID" value="NZ_AP025305.1"/>
</dbReference>
<feature type="binding site" evidence="3">
    <location>
        <position position="87"/>
    </location>
    <ligand>
        <name>Cu cation</name>
        <dbReference type="ChEBI" id="CHEBI:23378"/>
    </ligand>
</feature>
<dbReference type="InterPro" id="IPR003782">
    <property type="entry name" value="SCO1/SenC"/>
</dbReference>
<dbReference type="InterPro" id="IPR036249">
    <property type="entry name" value="Thioredoxin-like_sf"/>
</dbReference>
<comment type="similarity">
    <text evidence="1">Belongs to the SCO1/2 family.</text>
</comment>
<keyword evidence="7" id="KW-1185">Reference proteome</keyword>
<proteinExistence type="inferred from homology"/>
<dbReference type="AlphaFoldDB" id="A0AAE4BSG7"/>
<evidence type="ECO:0000256" key="4">
    <source>
        <dbReference type="PIRSR" id="PIRSR603782-2"/>
    </source>
</evidence>